<proteinExistence type="predicted"/>
<sequence length="133" mass="15399">MKINTSDIEKINKELKKAQKRASARTCSKNTVYLMVTEIEQHLTDHDIPKRLWAGIQVEYAEHVNCNAYNKISYSAQSTRLIIERFSSSWFLIEAGRVTLTTRNNAGRDTSITIPEHNQNEIKESMFRNLLKI</sequence>
<organism evidence="1">
    <name type="scientific">marine sediment metagenome</name>
    <dbReference type="NCBI Taxonomy" id="412755"/>
    <lineage>
        <taxon>unclassified sequences</taxon>
        <taxon>metagenomes</taxon>
        <taxon>ecological metagenomes</taxon>
    </lineage>
</organism>
<protein>
    <submittedName>
        <fullName evidence="1">Uncharacterized protein</fullName>
    </submittedName>
</protein>
<dbReference type="EMBL" id="LAZR01007898">
    <property type="protein sequence ID" value="KKM82207.1"/>
    <property type="molecule type" value="Genomic_DNA"/>
</dbReference>
<evidence type="ECO:0000313" key="1">
    <source>
        <dbReference type="EMBL" id="KKM82207.1"/>
    </source>
</evidence>
<gene>
    <name evidence="1" type="ORF">LCGC14_1321920</name>
</gene>
<reference evidence="1" key="1">
    <citation type="journal article" date="2015" name="Nature">
        <title>Complex archaea that bridge the gap between prokaryotes and eukaryotes.</title>
        <authorList>
            <person name="Spang A."/>
            <person name="Saw J.H."/>
            <person name="Jorgensen S.L."/>
            <person name="Zaremba-Niedzwiedzka K."/>
            <person name="Martijn J."/>
            <person name="Lind A.E."/>
            <person name="van Eijk R."/>
            <person name="Schleper C."/>
            <person name="Guy L."/>
            <person name="Ettema T.J."/>
        </authorList>
    </citation>
    <scope>NUCLEOTIDE SEQUENCE</scope>
</reference>
<accession>A0A0F9NLM8</accession>
<comment type="caution">
    <text evidence="1">The sequence shown here is derived from an EMBL/GenBank/DDBJ whole genome shotgun (WGS) entry which is preliminary data.</text>
</comment>
<name>A0A0F9NLM8_9ZZZZ</name>
<dbReference type="AlphaFoldDB" id="A0A0F9NLM8"/>